<dbReference type="GO" id="GO:0043565">
    <property type="term" value="F:sequence-specific DNA binding"/>
    <property type="evidence" value="ECO:0007669"/>
    <property type="project" value="InterPro"/>
</dbReference>
<evidence type="ECO:0000256" key="3">
    <source>
        <dbReference type="ARBA" id="ARBA00023015"/>
    </source>
</evidence>
<dbReference type="InterPro" id="IPR036390">
    <property type="entry name" value="WH_DNA-bd_sf"/>
</dbReference>
<evidence type="ECO:0000256" key="4">
    <source>
        <dbReference type="ARBA" id="ARBA00023125"/>
    </source>
</evidence>
<accession>A0A4D9DLC1</accession>
<evidence type="ECO:0000256" key="2">
    <source>
        <dbReference type="ARBA" id="ARBA00005562"/>
    </source>
</evidence>
<dbReference type="AlphaFoldDB" id="A0A4D9DLC1"/>
<comment type="caution">
    <text evidence="10">The sequence shown here is derived from an EMBL/GenBank/DDBJ whole genome shotgun (WGS) entry which is preliminary data.</text>
</comment>
<dbReference type="SMART" id="SM00413">
    <property type="entry name" value="ETS"/>
    <property type="match status" value="1"/>
</dbReference>
<dbReference type="InterPro" id="IPR000418">
    <property type="entry name" value="Ets_dom"/>
</dbReference>
<evidence type="ECO:0000256" key="1">
    <source>
        <dbReference type="ARBA" id="ARBA00004123"/>
    </source>
</evidence>
<evidence type="ECO:0000256" key="5">
    <source>
        <dbReference type="ARBA" id="ARBA00023163"/>
    </source>
</evidence>
<dbReference type="PANTHER" id="PTHR11849">
    <property type="entry name" value="ETS"/>
    <property type="match status" value="1"/>
</dbReference>
<evidence type="ECO:0000256" key="6">
    <source>
        <dbReference type="ARBA" id="ARBA00023242"/>
    </source>
</evidence>
<keyword evidence="5" id="KW-0804">Transcription</keyword>
<dbReference type="Pfam" id="PF00178">
    <property type="entry name" value="Ets"/>
    <property type="match status" value="1"/>
</dbReference>
<keyword evidence="6 7" id="KW-0539">Nucleus</keyword>
<dbReference type="EMBL" id="QXTE01000677">
    <property type="protein sequence ID" value="TFJ96439.1"/>
    <property type="molecule type" value="Genomic_DNA"/>
</dbReference>
<comment type="similarity">
    <text evidence="2 7">Belongs to the ETS family.</text>
</comment>
<feature type="domain" description="ETS" evidence="9">
    <location>
        <begin position="191"/>
        <end position="274"/>
    </location>
</feature>
<protein>
    <submittedName>
        <fullName evidence="10">Apoptosis regulatory protein Siva</fullName>
    </submittedName>
</protein>
<proteinExistence type="inferred from homology"/>
<evidence type="ECO:0000313" key="10">
    <source>
        <dbReference type="EMBL" id="TFJ96439.1"/>
    </source>
</evidence>
<organism evidence="10 11">
    <name type="scientific">Platysternon megacephalum</name>
    <name type="common">big-headed turtle</name>
    <dbReference type="NCBI Taxonomy" id="55544"/>
    <lineage>
        <taxon>Eukaryota</taxon>
        <taxon>Metazoa</taxon>
        <taxon>Chordata</taxon>
        <taxon>Craniata</taxon>
        <taxon>Vertebrata</taxon>
        <taxon>Euteleostomi</taxon>
        <taxon>Archelosauria</taxon>
        <taxon>Testudinata</taxon>
        <taxon>Testudines</taxon>
        <taxon>Cryptodira</taxon>
        <taxon>Durocryptodira</taxon>
        <taxon>Testudinoidea</taxon>
        <taxon>Platysternidae</taxon>
        <taxon>Platysternon</taxon>
    </lineage>
</organism>
<feature type="region of interest" description="Disordered" evidence="8">
    <location>
        <begin position="142"/>
        <end position="184"/>
    </location>
</feature>
<evidence type="ECO:0000256" key="8">
    <source>
        <dbReference type="SAM" id="MobiDB-lite"/>
    </source>
</evidence>
<dbReference type="PROSITE" id="PS50061">
    <property type="entry name" value="ETS_DOMAIN_3"/>
    <property type="match status" value="1"/>
</dbReference>
<dbReference type="OrthoDB" id="10043646at2759"/>
<dbReference type="SUPFAM" id="SSF46785">
    <property type="entry name" value="Winged helix' DNA-binding domain"/>
    <property type="match status" value="1"/>
</dbReference>
<dbReference type="PANTHER" id="PTHR11849:SF174">
    <property type="entry name" value="TRANSCRIPTION FACTOR SPI-B"/>
    <property type="match status" value="1"/>
</dbReference>
<dbReference type="PROSITE" id="PS00345">
    <property type="entry name" value="ETS_DOMAIN_1"/>
    <property type="match status" value="1"/>
</dbReference>
<dbReference type="PROSITE" id="PS00346">
    <property type="entry name" value="ETS_DOMAIN_2"/>
    <property type="match status" value="1"/>
</dbReference>
<dbReference type="PRINTS" id="PR00454">
    <property type="entry name" value="ETSDOMAIN"/>
</dbReference>
<dbReference type="InterPro" id="IPR046328">
    <property type="entry name" value="ETS_fam"/>
</dbReference>
<dbReference type="Gene3D" id="1.10.10.10">
    <property type="entry name" value="Winged helix-like DNA-binding domain superfamily/Winged helix DNA-binding domain"/>
    <property type="match status" value="1"/>
</dbReference>
<keyword evidence="4 7" id="KW-0238">DNA-binding</keyword>
<sequence length="287" mass="31234">MGVGGWEPGLLGSVTGCGAWCSEGGSAALILCPPPPQFPEGSLYDLDSCKQTPSFPHYLIDAEGPTDPVVNWLELQDLGDEAFDSGQLAPLQNVQVSYMHGLYPQLSLEAVYSLEGAPPGQSHLPPDDYSAQPYAPYGACPPSGALASPPVSEDEEFPLESPALEVSDSDSDENLSAEGSPGYEAGSRRKLRLYQFLLDLLRRGAMRECVWWVEREAGVFQFSSKHKELLAHRWGQQKGNRKAMTYQKMARALRNYGKTGEIRKVKKKLTYQFGQALLGLPGANAPS</sequence>
<reference evidence="10 11" key="1">
    <citation type="submission" date="2019-04" db="EMBL/GenBank/DDBJ databases">
        <title>Draft genome of the big-headed turtle Platysternon megacephalum.</title>
        <authorList>
            <person name="Gong S."/>
        </authorList>
    </citation>
    <scope>NUCLEOTIDE SEQUENCE [LARGE SCALE GENOMIC DNA]</scope>
    <source>
        <strain evidence="10">DO16091913</strain>
        <tissue evidence="10">Muscle</tissue>
    </source>
</reference>
<keyword evidence="11" id="KW-1185">Reference proteome</keyword>
<dbReference type="GO" id="GO:0005634">
    <property type="term" value="C:nucleus"/>
    <property type="evidence" value="ECO:0007669"/>
    <property type="project" value="UniProtKB-SubCell"/>
</dbReference>
<gene>
    <name evidence="10" type="ORF">DR999_PMT21780</name>
</gene>
<dbReference type="Proteomes" id="UP000297703">
    <property type="component" value="Unassembled WGS sequence"/>
</dbReference>
<name>A0A4D9DLC1_9SAUR</name>
<evidence type="ECO:0000256" key="7">
    <source>
        <dbReference type="RuleBase" id="RU004019"/>
    </source>
</evidence>
<dbReference type="GO" id="GO:0030154">
    <property type="term" value="P:cell differentiation"/>
    <property type="evidence" value="ECO:0007669"/>
    <property type="project" value="TreeGrafter"/>
</dbReference>
<evidence type="ECO:0000259" key="9">
    <source>
        <dbReference type="PROSITE" id="PS50061"/>
    </source>
</evidence>
<evidence type="ECO:0000313" key="11">
    <source>
        <dbReference type="Proteomes" id="UP000297703"/>
    </source>
</evidence>
<dbReference type="STRING" id="55544.A0A4D9DLC1"/>
<dbReference type="InterPro" id="IPR036388">
    <property type="entry name" value="WH-like_DNA-bd_sf"/>
</dbReference>
<comment type="subcellular location">
    <subcellularLocation>
        <location evidence="1 7">Nucleus</location>
    </subcellularLocation>
</comment>
<reference evidence="10 11" key="2">
    <citation type="submission" date="2019-04" db="EMBL/GenBank/DDBJ databases">
        <title>The genome sequence of big-headed turtle.</title>
        <authorList>
            <person name="Gong S."/>
        </authorList>
    </citation>
    <scope>NUCLEOTIDE SEQUENCE [LARGE SCALE GENOMIC DNA]</scope>
    <source>
        <strain evidence="10">DO16091913</strain>
        <tissue evidence="10">Muscle</tissue>
    </source>
</reference>
<keyword evidence="3" id="KW-0805">Transcription regulation</keyword>
<dbReference type="FunFam" id="1.10.10.10:FF:000250">
    <property type="entry name" value="transcription factor Spi-B isoform X1"/>
    <property type="match status" value="1"/>
</dbReference>
<dbReference type="GO" id="GO:0000981">
    <property type="term" value="F:DNA-binding transcription factor activity, RNA polymerase II-specific"/>
    <property type="evidence" value="ECO:0007669"/>
    <property type="project" value="TreeGrafter"/>
</dbReference>